<sequence length="128" mass="13570">MITRTSHRDGPSHCGCPPRSPWPGAEVSLLADAGLRGGDAPGPTASAPRSGGEGERALVVGLGAYWFAMTLTVVSRLHRHASLESTHKVETVHPLVWVPLRHIITPRAADIIPNKVVGLSPPPGRRLT</sequence>
<dbReference type="Proteomes" id="UP000542674">
    <property type="component" value="Unassembled WGS sequence"/>
</dbReference>
<dbReference type="AlphaFoldDB" id="A0A7W7T7W8"/>
<name>A0A7W7T7W8_9PSEU</name>
<reference evidence="2 3" key="1">
    <citation type="submission" date="2020-08" db="EMBL/GenBank/DDBJ databases">
        <title>Sequencing the genomes of 1000 actinobacteria strains.</title>
        <authorList>
            <person name="Klenk H.-P."/>
        </authorList>
    </citation>
    <scope>NUCLEOTIDE SEQUENCE [LARGE SCALE GENOMIC DNA]</scope>
    <source>
        <strain evidence="2 3">DSM 45084</strain>
    </source>
</reference>
<feature type="compositionally biased region" description="Basic and acidic residues" evidence="1">
    <location>
        <begin position="1"/>
        <end position="11"/>
    </location>
</feature>
<evidence type="ECO:0000313" key="2">
    <source>
        <dbReference type="EMBL" id="MBB4968198.1"/>
    </source>
</evidence>
<evidence type="ECO:0000256" key="1">
    <source>
        <dbReference type="SAM" id="MobiDB-lite"/>
    </source>
</evidence>
<organism evidence="2 3">
    <name type="scientific">Saccharothrix violaceirubra</name>
    <dbReference type="NCBI Taxonomy" id="413306"/>
    <lineage>
        <taxon>Bacteria</taxon>
        <taxon>Bacillati</taxon>
        <taxon>Actinomycetota</taxon>
        <taxon>Actinomycetes</taxon>
        <taxon>Pseudonocardiales</taxon>
        <taxon>Pseudonocardiaceae</taxon>
        <taxon>Saccharothrix</taxon>
    </lineage>
</organism>
<comment type="caution">
    <text evidence="2">The sequence shown here is derived from an EMBL/GenBank/DDBJ whole genome shotgun (WGS) entry which is preliminary data.</text>
</comment>
<dbReference type="EMBL" id="JACHJS010000001">
    <property type="protein sequence ID" value="MBB4968198.1"/>
    <property type="molecule type" value="Genomic_DNA"/>
</dbReference>
<gene>
    <name evidence="2" type="ORF">F4559_005557</name>
</gene>
<evidence type="ECO:0000313" key="3">
    <source>
        <dbReference type="Proteomes" id="UP000542674"/>
    </source>
</evidence>
<protein>
    <submittedName>
        <fullName evidence="2">Uncharacterized protein</fullName>
    </submittedName>
</protein>
<feature type="region of interest" description="Disordered" evidence="1">
    <location>
        <begin position="1"/>
        <end position="53"/>
    </location>
</feature>
<keyword evidence="3" id="KW-1185">Reference proteome</keyword>
<proteinExistence type="predicted"/>
<accession>A0A7W7T7W8</accession>